<feature type="non-terminal residue" evidence="2">
    <location>
        <position position="151"/>
    </location>
</feature>
<keyword evidence="1" id="KW-0472">Membrane</keyword>
<evidence type="ECO:0000256" key="1">
    <source>
        <dbReference type="SAM" id="Phobius"/>
    </source>
</evidence>
<accession>A0A382IFK8</accession>
<feature type="transmembrane region" description="Helical" evidence="1">
    <location>
        <begin position="21"/>
        <end position="40"/>
    </location>
</feature>
<protein>
    <submittedName>
        <fullName evidence="2">Uncharacterized protein</fullName>
    </submittedName>
</protein>
<name>A0A382IFK8_9ZZZZ</name>
<keyword evidence="1" id="KW-1133">Transmembrane helix</keyword>
<dbReference type="EMBL" id="UINC01066567">
    <property type="protein sequence ID" value="SVB97411.1"/>
    <property type="molecule type" value="Genomic_DNA"/>
</dbReference>
<gene>
    <name evidence="2" type="ORF">METZ01_LOCUS250265</name>
</gene>
<reference evidence="2" key="1">
    <citation type="submission" date="2018-05" db="EMBL/GenBank/DDBJ databases">
        <authorList>
            <person name="Lanie J.A."/>
            <person name="Ng W.-L."/>
            <person name="Kazmierczak K.M."/>
            <person name="Andrzejewski T.M."/>
            <person name="Davidsen T.M."/>
            <person name="Wayne K.J."/>
            <person name="Tettelin H."/>
            <person name="Glass J.I."/>
            <person name="Rusch D."/>
            <person name="Podicherti R."/>
            <person name="Tsui H.-C.T."/>
            <person name="Winkler M.E."/>
        </authorList>
    </citation>
    <scope>NUCLEOTIDE SEQUENCE</scope>
</reference>
<sequence>VEAVISDRILEKEREKKKRKTAILLSLIVHLFVLNVIVFLPHKNYVGDDDFVKIDWMQEVPKERLRRMQVKPKVKPERVLKPDQLLARTAKLKKAETPKNKLTEVKKWEERLLLKNADQAKLSEKIPDLMTDAKLKDAEASNLSRLVTQNP</sequence>
<proteinExistence type="predicted"/>
<evidence type="ECO:0000313" key="2">
    <source>
        <dbReference type="EMBL" id="SVB97411.1"/>
    </source>
</evidence>
<keyword evidence="1" id="KW-0812">Transmembrane</keyword>
<feature type="non-terminal residue" evidence="2">
    <location>
        <position position="1"/>
    </location>
</feature>
<dbReference type="AlphaFoldDB" id="A0A382IFK8"/>
<organism evidence="2">
    <name type="scientific">marine metagenome</name>
    <dbReference type="NCBI Taxonomy" id="408172"/>
    <lineage>
        <taxon>unclassified sequences</taxon>
        <taxon>metagenomes</taxon>
        <taxon>ecological metagenomes</taxon>
    </lineage>
</organism>